<dbReference type="Pfam" id="PF13307">
    <property type="entry name" value="Helicase_C_2"/>
    <property type="match status" value="1"/>
</dbReference>
<dbReference type="GO" id="GO:0005524">
    <property type="term" value="F:ATP binding"/>
    <property type="evidence" value="ECO:0007669"/>
    <property type="project" value="UniProtKB-UniRule"/>
</dbReference>
<evidence type="ECO:0000256" key="15">
    <source>
        <dbReference type="ARBA" id="ARBA00049360"/>
    </source>
</evidence>
<dbReference type="GO" id="GO:0051539">
    <property type="term" value="F:4 iron, 4 sulfur cluster binding"/>
    <property type="evidence" value="ECO:0007669"/>
    <property type="project" value="UniProtKB-UniRule"/>
</dbReference>
<evidence type="ECO:0000256" key="12">
    <source>
        <dbReference type="ARBA" id="ARBA00023204"/>
    </source>
</evidence>
<keyword evidence="6 16" id="KW-0378">Hydrolase</keyword>
<keyword evidence="3 16" id="KW-0479">Metal-binding</keyword>
<dbReference type="EC" id="5.6.2.-" evidence="16"/>
<dbReference type="InterPro" id="IPR010614">
    <property type="entry name" value="RAD3-like_helicase_DEAD"/>
</dbReference>
<dbReference type="InterPro" id="IPR014013">
    <property type="entry name" value="Helic_SF1/SF2_ATP-bd_DinG/Rad3"/>
</dbReference>
<proteinExistence type="inferred from homology"/>
<dbReference type="Gene3D" id="1.20.1160.20">
    <property type="match status" value="1"/>
</dbReference>
<organism evidence="18 19">
    <name type="scientific">Coturnix japonica</name>
    <name type="common">Japanese quail</name>
    <name type="synonym">Coturnix coturnix japonica</name>
    <dbReference type="NCBI Taxonomy" id="93934"/>
    <lineage>
        <taxon>Eukaryota</taxon>
        <taxon>Metazoa</taxon>
        <taxon>Chordata</taxon>
        <taxon>Craniata</taxon>
        <taxon>Vertebrata</taxon>
        <taxon>Euteleostomi</taxon>
        <taxon>Archelosauria</taxon>
        <taxon>Archosauria</taxon>
        <taxon>Dinosauria</taxon>
        <taxon>Saurischia</taxon>
        <taxon>Theropoda</taxon>
        <taxon>Coelurosauria</taxon>
        <taxon>Aves</taxon>
        <taxon>Neognathae</taxon>
        <taxon>Galloanserae</taxon>
        <taxon>Galliformes</taxon>
        <taxon>Phasianidae</taxon>
        <taxon>Perdicinae</taxon>
        <taxon>Coturnix</taxon>
    </lineage>
</organism>
<keyword evidence="19" id="KW-1185">Reference proteome</keyword>
<dbReference type="GO" id="GO:1904430">
    <property type="term" value="P:negative regulation of t-circle formation"/>
    <property type="evidence" value="ECO:0007669"/>
    <property type="project" value="TreeGrafter"/>
</dbReference>
<accession>A0A8C2Y7R8</accession>
<dbReference type="FunFam" id="3.40.50.300:FF:000691">
    <property type="entry name" value="Regulator of telomere elongation helicase 1"/>
    <property type="match status" value="1"/>
</dbReference>
<keyword evidence="9 16" id="KW-0408">Iron</keyword>
<dbReference type="InterPro" id="IPR013020">
    <property type="entry name" value="Rad3/Chl1-like"/>
</dbReference>
<dbReference type="Gene3D" id="3.40.50.300">
    <property type="entry name" value="P-loop containing nucleotide triphosphate hydrolases"/>
    <property type="match status" value="2"/>
</dbReference>
<dbReference type="InterPro" id="IPR006555">
    <property type="entry name" value="ATP-dep_Helicase_C"/>
</dbReference>
<evidence type="ECO:0000256" key="9">
    <source>
        <dbReference type="ARBA" id="ARBA00023004"/>
    </source>
</evidence>
<feature type="binding site" evidence="16">
    <location>
        <position position="145"/>
    </location>
    <ligand>
        <name>[4Fe-4S] cluster</name>
        <dbReference type="ChEBI" id="CHEBI:49883"/>
    </ligand>
</feature>
<comment type="function">
    <text evidence="16">A probable ATP-dependent DNA helicase implicated in telomere-length regulation, DNA repair and the maintenance of genomic stability. Acts as an anti-recombinase to counteract toxic recombination and limit crossover during meiosis. Regulates meiotic recombination and crossover homeostasis by physically dissociating strand invasion events and thereby promotes noncrossover repair by meiotic synthesis dependent strand annealing (SDSA) as well as disassembly of D loop recombination intermediates. Also disassembles T loops and prevents telomere fragility by counteracting telomeric G4-DNA structures, which together ensure the dynamics and stability of the telomere.</text>
</comment>
<dbReference type="GO" id="GO:0090657">
    <property type="term" value="P:telomeric loop disassembly"/>
    <property type="evidence" value="ECO:0007669"/>
    <property type="project" value="TreeGrafter"/>
</dbReference>
<dbReference type="CDD" id="cd17970">
    <property type="entry name" value="DEAHc_FancJ"/>
    <property type="match status" value="1"/>
</dbReference>
<dbReference type="SMART" id="SM00491">
    <property type="entry name" value="HELICc2"/>
    <property type="match status" value="1"/>
</dbReference>
<reference evidence="18" key="1">
    <citation type="submission" date="2015-11" db="EMBL/GenBank/DDBJ databases">
        <authorList>
            <consortium name="International Coturnix japonica Genome Analysis Consortium"/>
            <person name="Warren W."/>
            <person name="Burt D.W."/>
            <person name="Antin P.B."/>
            <person name="Lanford R."/>
            <person name="Gros J."/>
            <person name="Wilson R.K."/>
        </authorList>
    </citation>
    <scope>NUCLEOTIDE SEQUENCE [LARGE SCALE GENOMIC DNA]</scope>
</reference>
<evidence type="ECO:0000256" key="1">
    <source>
        <dbReference type="ARBA" id="ARBA00004123"/>
    </source>
</evidence>
<keyword evidence="11 16" id="KW-0238">DNA-binding</keyword>
<reference evidence="18" key="3">
    <citation type="submission" date="2025-09" db="UniProtKB">
        <authorList>
            <consortium name="Ensembl"/>
        </authorList>
    </citation>
    <scope>IDENTIFICATION</scope>
</reference>
<feature type="binding site" evidence="16">
    <location>
        <position position="207"/>
    </location>
    <ligand>
        <name>[4Fe-4S] cluster</name>
        <dbReference type="ChEBI" id="CHEBI:49883"/>
    </ligand>
</feature>
<keyword evidence="13 16" id="KW-0413">Isomerase</keyword>
<dbReference type="PANTHER" id="PTHR11472:SF34">
    <property type="entry name" value="REGULATOR OF TELOMERE ELONGATION HELICASE 1"/>
    <property type="match status" value="1"/>
</dbReference>
<evidence type="ECO:0000256" key="5">
    <source>
        <dbReference type="ARBA" id="ARBA00022763"/>
    </source>
</evidence>
<feature type="binding site" evidence="16">
    <location>
        <position position="172"/>
    </location>
    <ligand>
        <name>[4Fe-4S] cluster</name>
        <dbReference type="ChEBI" id="CHEBI:49883"/>
    </ligand>
</feature>
<dbReference type="InterPro" id="IPR057498">
    <property type="entry name" value="Rtel1_ARCH"/>
</dbReference>
<dbReference type="GO" id="GO:0005634">
    <property type="term" value="C:nucleus"/>
    <property type="evidence" value="ECO:0007669"/>
    <property type="project" value="UniProtKB-SubCell"/>
</dbReference>
<dbReference type="GO" id="GO:0016818">
    <property type="term" value="F:hydrolase activity, acting on acid anhydrides, in phosphorus-containing anhydrides"/>
    <property type="evidence" value="ECO:0007669"/>
    <property type="project" value="InterPro"/>
</dbReference>
<evidence type="ECO:0000256" key="6">
    <source>
        <dbReference type="ARBA" id="ARBA00022801"/>
    </source>
</evidence>
<dbReference type="InterPro" id="IPR045028">
    <property type="entry name" value="DinG/Rad3-like"/>
</dbReference>
<comment type="subcellular location">
    <subcellularLocation>
        <location evidence="1 16">Nucleus</location>
    </subcellularLocation>
</comment>
<comment type="catalytic activity">
    <reaction evidence="15 16">
        <text>ATP + H2O = ADP + phosphate + H(+)</text>
        <dbReference type="Rhea" id="RHEA:13065"/>
        <dbReference type="ChEBI" id="CHEBI:15377"/>
        <dbReference type="ChEBI" id="CHEBI:15378"/>
        <dbReference type="ChEBI" id="CHEBI:30616"/>
        <dbReference type="ChEBI" id="CHEBI:43474"/>
        <dbReference type="ChEBI" id="CHEBI:456216"/>
    </reaction>
</comment>
<reference evidence="18" key="2">
    <citation type="submission" date="2025-08" db="UniProtKB">
        <authorList>
            <consortium name="Ensembl"/>
        </authorList>
    </citation>
    <scope>IDENTIFICATION</scope>
</reference>
<dbReference type="NCBIfam" id="TIGR00604">
    <property type="entry name" value="rad3"/>
    <property type="match status" value="1"/>
</dbReference>
<feature type="short sequence motif" description="Nuclear localization signal" evidence="16">
    <location>
        <begin position="151"/>
        <end position="167"/>
    </location>
</feature>
<protein>
    <recommendedName>
        <fullName evidence="16">Regulator of telomere elongation helicase 1</fullName>
        <ecNumber evidence="16">5.6.2.-</ecNumber>
    </recommendedName>
</protein>
<dbReference type="GO" id="GO:0070182">
    <property type="term" value="F:DNA polymerase binding"/>
    <property type="evidence" value="ECO:0007669"/>
    <property type="project" value="TreeGrafter"/>
</dbReference>
<dbReference type="Proteomes" id="UP000694412">
    <property type="component" value="Chromosome 20"/>
</dbReference>
<dbReference type="PANTHER" id="PTHR11472">
    <property type="entry name" value="DNA REPAIR DEAD HELICASE RAD3/XP-D SUBFAMILY MEMBER"/>
    <property type="match status" value="1"/>
</dbReference>
<dbReference type="GO" id="GO:0003678">
    <property type="term" value="F:DNA helicase activity"/>
    <property type="evidence" value="ECO:0007669"/>
    <property type="project" value="UniProtKB-UniRule"/>
</dbReference>
<evidence type="ECO:0000256" key="2">
    <source>
        <dbReference type="ARBA" id="ARBA00022485"/>
    </source>
</evidence>
<dbReference type="SUPFAM" id="SSF52540">
    <property type="entry name" value="P-loop containing nucleoside triphosphate hydrolases"/>
    <property type="match status" value="1"/>
</dbReference>
<comment type="caution">
    <text evidence="16">Lacks conserved residue(s) required for the propagation of feature annotation.</text>
</comment>
<dbReference type="InterPro" id="IPR049909">
    <property type="entry name" value="Rtel1_HHD"/>
</dbReference>
<evidence type="ECO:0000256" key="13">
    <source>
        <dbReference type="ARBA" id="ARBA00023235"/>
    </source>
</evidence>
<dbReference type="GO" id="GO:0003677">
    <property type="term" value="F:DNA binding"/>
    <property type="evidence" value="ECO:0007669"/>
    <property type="project" value="UniProtKB-UniRule"/>
</dbReference>
<comment type="similarity">
    <text evidence="16">Belongs to the helicase family. RAD3/XPD subfamily.</text>
</comment>
<evidence type="ECO:0000256" key="16">
    <source>
        <dbReference type="HAMAP-Rule" id="MF_03065"/>
    </source>
</evidence>
<dbReference type="Pfam" id="PF23109">
    <property type="entry name" value="ARCH_RTEL1"/>
    <property type="match status" value="1"/>
</dbReference>
<dbReference type="CDD" id="cd18788">
    <property type="entry name" value="SF2_C_XPD"/>
    <property type="match status" value="1"/>
</dbReference>
<dbReference type="GeneTree" id="ENSGT00950000182970"/>
<keyword evidence="12 16" id="KW-0234">DNA repair</keyword>
<dbReference type="GO" id="GO:0010569">
    <property type="term" value="P:regulation of double-strand break repair via homologous recombination"/>
    <property type="evidence" value="ECO:0007669"/>
    <property type="project" value="UniProtKB-UniRule"/>
</dbReference>
<dbReference type="Pfam" id="PF23116">
    <property type="entry name" value="HHD_RTEL1"/>
    <property type="match status" value="1"/>
</dbReference>
<dbReference type="GO" id="GO:0046872">
    <property type="term" value="F:metal ion binding"/>
    <property type="evidence" value="ECO:0007669"/>
    <property type="project" value="UniProtKB-UniRule"/>
</dbReference>
<keyword evidence="8 16" id="KW-0067">ATP-binding</keyword>
<keyword evidence="14 16" id="KW-0539">Nucleus</keyword>
<dbReference type="InterPro" id="IPR030845">
    <property type="entry name" value="RTEL1"/>
</dbReference>
<keyword evidence="2 16" id="KW-0004">4Fe-4S</keyword>
<dbReference type="GO" id="GO:0006260">
    <property type="term" value="P:DNA replication"/>
    <property type="evidence" value="ECO:0007669"/>
    <property type="project" value="InterPro"/>
</dbReference>
<evidence type="ECO:0000256" key="3">
    <source>
        <dbReference type="ARBA" id="ARBA00022723"/>
    </source>
</evidence>
<evidence type="ECO:0000256" key="7">
    <source>
        <dbReference type="ARBA" id="ARBA00022806"/>
    </source>
</evidence>
<evidence type="ECO:0000256" key="11">
    <source>
        <dbReference type="ARBA" id="ARBA00023125"/>
    </source>
</evidence>
<dbReference type="FunFam" id="3.40.50.300:FF:000431">
    <property type="entry name" value="Regulator of telomere elongation helicase 1"/>
    <property type="match status" value="1"/>
</dbReference>
<dbReference type="InterPro" id="IPR027417">
    <property type="entry name" value="P-loop_NTPase"/>
</dbReference>
<evidence type="ECO:0000256" key="4">
    <source>
        <dbReference type="ARBA" id="ARBA00022741"/>
    </source>
</evidence>
<evidence type="ECO:0000256" key="14">
    <source>
        <dbReference type="ARBA" id="ARBA00023242"/>
    </source>
</evidence>
<dbReference type="HAMAP" id="MF_03065">
    <property type="entry name" value="RTEL1"/>
    <property type="match status" value="1"/>
</dbReference>
<dbReference type="InterPro" id="IPR006554">
    <property type="entry name" value="Helicase-like_DEXD_c2"/>
</dbReference>
<dbReference type="AlphaFoldDB" id="A0A8C2Y7R8"/>
<dbReference type="SMART" id="SM00488">
    <property type="entry name" value="DEXDc2"/>
    <property type="match status" value="1"/>
</dbReference>
<evidence type="ECO:0000313" key="18">
    <source>
        <dbReference type="Ensembl" id="ENSCJPP00005006646.1"/>
    </source>
</evidence>
<evidence type="ECO:0000313" key="19">
    <source>
        <dbReference type="Proteomes" id="UP000694412"/>
    </source>
</evidence>
<sequence length="1179" mass="133602">MPRITLRGVTVDFPFQPYECQEIYMAKVLECLQTKVNGILESPTGTGKTLCLLCSTLAWREHFKDTISARKIAQRMNGVELFPDRPMSSWGNAATDGDIPTYYTDIPKIIYASRTHSQLTQVINELKNTVYRPKISVLGSREQLCINPEVKRQESNHMQIYMCRKKVMARACHFYNNVEEKSTEKGLMDSIMDIEDLVKNGSKHRACPYYLSRSLKQQADIIFMPYNYLLDAKSRRAHNIDLKGTVIILDEAHNVERLCEESSSFDLTAYDLASAIDVINLVLEEQAKVVQQNEVNAEFNMESIKILLQLESAIDAVELPPNDSGVTKDGSYIFELFAKAQITFQTKTSLLESLEQILQFLSGRKSVNLSVISLGHFSLILALIFLQVHIHLDNSNQKKKKERTDLWDSSAAKKQGKTLSYWCFSPGYSMHELVRQGVRTIILTSGTLSPLSSFTMEMQIPFPVLLENPHVIDKRQLWVGIIPKGPDGAVLNSTYERRFSEDYLSSLGKTIGNLVRVVPHGLLVFFPSYPVMDKSLEYWRVCELIEEVKPMFVEPRNKGSFSEVIDAYYGKIACPKSNGATFLAVCRGKASEGLDFADMNGRGVIITGLPFPPRWDPRVVLKMQFLNEMKKSSMGAQYLSGHQWYNQQASRAVNQAIGRVIRHRQDYGAIFLCDDRFTTDNVRSKLPSWVRPYVNVYDNFGHAVRSVSVFFRVAQEIMPPPVAQCISGSAVTLSENDVKPSTSSEQILSLQKAKILDDHVPSLKRKRIVMPVNGDGASSLCTEYEQEMISPRRRCSGLLDALERNEKNSKEAQRLSTLSLQYEKRLTDEQKGGRKKIKLVNPTEPKKARATLYIATVKKTLSQQNYNLFSEALQRYRTTADFNTMLSQMSSLFTEDETKHILLREFYQFVRPHHKKEFDEACCNLTGVGCGYKPEHKAKESQQKTTFSEHSRVQLNPGLHLNQGGFHLTARQTRAGTLSTSKDIKNVSGSRRDHHQVLRTTYLKDVKKALKESAYSRFHEALLAYKRTDDYDAMIPVIAALTTERPEDFHLLQSKVYFKNHFSIEYLSVELGWSQPGFVAAFLWPCLWVPSMGLPPALQGSSTRDCFRMCPQEMRTSFGHLGMSWVYKNGKGGHSLGSAESENKDVSQIFTLINLVRGTDCSWKGKPIMDTPVGFGEAK</sequence>
<keyword evidence="7 16" id="KW-0347">Helicase</keyword>
<keyword evidence="10 16" id="KW-0411">Iron-sulfur</keyword>
<dbReference type="GO" id="GO:0006310">
    <property type="term" value="P:DNA recombination"/>
    <property type="evidence" value="ECO:0007669"/>
    <property type="project" value="InterPro"/>
</dbReference>
<dbReference type="GO" id="GO:0006281">
    <property type="term" value="P:DNA repair"/>
    <property type="evidence" value="ECO:0007669"/>
    <property type="project" value="UniProtKB-UniRule"/>
</dbReference>
<gene>
    <name evidence="16 18" type="primary">RTEL1</name>
</gene>
<evidence type="ECO:0000256" key="8">
    <source>
        <dbReference type="ARBA" id="ARBA00022840"/>
    </source>
</evidence>
<feature type="domain" description="Helicase ATP-binding" evidence="17">
    <location>
        <begin position="7"/>
        <end position="297"/>
    </location>
</feature>
<keyword evidence="5 16" id="KW-0227">DNA damage</keyword>
<dbReference type="Ensembl" id="ENSCJPT00005010433.1">
    <property type="protein sequence ID" value="ENSCJPP00005006646.1"/>
    <property type="gene ID" value="ENSCJPG00005005965.1"/>
</dbReference>
<dbReference type="Pfam" id="PF06733">
    <property type="entry name" value="DEAD_2"/>
    <property type="match status" value="1"/>
</dbReference>
<name>A0A8C2Y7R8_COTJA</name>
<feature type="binding site" evidence="16">
    <location>
        <position position="163"/>
    </location>
    <ligand>
        <name>[4Fe-4S] cluster</name>
        <dbReference type="ChEBI" id="CHEBI:49883"/>
    </ligand>
</feature>
<dbReference type="CDD" id="cd13932">
    <property type="entry name" value="HN_RTEL1"/>
    <property type="match status" value="1"/>
</dbReference>
<evidence type="ECO:0000259" key="17">
    <source>
        <dbReference type="PROSITE" id="PS51193"/>
    </source>
</evidence>
<keyword evidence="4 16" id="KW-0547">Nucleotide-binding</keyword>
<dbReference type="GO" id="GO:0045910">
    <property type="term" value="P:negative regulation of DNA recombination"/>
    <property type="evidence" value="ECO:0007669"/>
    <property type="project" value="TreeGrafter"/>
</dbReference>
<evidence type="ECO:0000256" key="10">
    <source>
        <dbReference type="ARBA" id="ARBA00023014"/>
    </source>
</evidence>
<dbReference type="PROSITE" id="PS51193">
    <property type="entry name" value="HELICASE_ATP_BIND_2"/>
    <property type="match status" value="1"/>
</dbReference>